<name>A0ACA9SJT8_9GLOM</name>
<reference evidence="1" key="1">
    <citation type="submission" date="2021-06" db="EMBL/GenBank/DDBJ databases">
        <authorList>
            <person name="Kallberg Y."/>
            <person name="Tangrot J."/>
            <person name="Rosling A."/>
        </authorList>
    </citation>
    <scope>NUCLEOTIDE SEQUENCE</scope>
    <source>
        <strain evidence="1">MA461A</strain>
    </source>
</reference>
<dbReference type="Proteomes" id="UP000789920">
    <property type="component" value="Unassembled WGS sequence"/>
</dbReference>
<feature type="non-terminal residue" evidence="1">
    <location>
        <position position="1"/>
    </location>
</feature>
<dbReference type="EMBL" id="CAJVQC010132320">
    <property type="protein sequence ID" value="CAG8841941.1"/>
    <property type="molecule type" value="Genomic_DNA"/>
</dbReference>
<protein>
    <submittedName>
        <fullName evidence="1">27687_t:CDS:1</fullName>
    </submittedName>
</protein>
<sequence>ECSSMVRTLAFQANDGGSIPLVRSNKVNLRIVLDDKKPLKAGDKLQGSYNGTEGQAFDEKEVQLEDIATVKSDDPWNKSGFLVIGSVRVKTDSNDDSAYSAIEEKVLLQEGSTNLLGYGVIGGM</sequence>
<feature type="non-terminal residue" evidence="1">
    <location>
        <position position="124"/>
    </location>
</feature>
<accession>A0ACA9SJT8</accession>
<proteinExistence type="predicted"/>
<keyword evidence="2" id="KW-1185">Reference proteome</keyword>
<evidence type="ECO:0000313" key="2">
    <source>
        <dbReference type="Proteomes" id="UP000789920"/>
    </source>
</evidence>
<comment type="caution">
    <text evidence="1">The sequence shown here is derived from an EMBL/GenBank/DDBJ whole genome shotgun (WGS) entry which is preliminary data.</text>
</comment>
<evidence type="ECO:0000313" key="1">
    <source>
        <dbReference type="EMBL" id="CAG8841941.1"/>
    </source>
</evidence>
<gene>
    <name evidence="1" type="ORF">RPERSI_LOCUS32095</name>
</gene>
<organism evidence="1 2">
    <name type="scientific">Racocetra persica</name>
    <dbReference type="NCBI Taxonomy" id="160502"/>
    <lineage>
        <taxon>Eukaryota</taxon>
        <taxon>Fungi</taxon>
        <taxon>Fungi incertae sedis</taxon>
        <taxon>Mucoromycota</taxon>
        <taxon>Glomeromycotina</taxon>
        <taxon>Glomeromycetes</taxon>
        <taxon>Diversisporales</taxon>
        <taxon>Gigasporaceae</taxon>
        <taxon>Racocetra</taxon>
    </lineage>
</organism>